<accession>A0A450UVR9</accession>
<reference evidence="4" key="1">
    <citation type="submission" date="2019-02" db="EMBL/GenBank/DDBJ databases">
        <authorList>
            <person name="Gruber-Vodicka R. H."/>
            <person name="Seah K. B. B."/>
        </authorList>
    </citation>
    <scope>NUCLEOTIDE SEQUENCE</scope>
    <source>
        <strain evidence="4">BECK_SA2B12</strain>
        <strain evidence="2">BECK_SA2B15</strain>
        <strain evidence="3">BECK_SA2B20</strain>
    </source>
</reference>
<dbReference type="EMBL" id="CAADFG010000007">
    <property type="protein sequence ID" value="VFJ88242.1"/>
    <property type="molecule type" value="Genomic_DNA"/>
</dbReference>
<evidence type="ECO:0000313" key="3">
    <source>
        <dbReference type="EMBL" id="VFJ90263.1"/>
    </source>
</evidence>
<protein>
    <recommendedName>
        <fullName evidence="5">DUF4393 domain-containing protein</fullName>
    </recommendedName>
</protein>
<evidence type="ECO:0000313" key="4">
    <source>
        <dbReference type="EMBL" id="VFJ96617.1"/>
    </source>
</evidence>
<keyword evidence="1" id="KW-0175">Coiled coil</keyword>
<evidence type="ECO:0000313" key="2">
    <source>
        <dbReference type="EMBL" id="VFJ88242.1"/>
    </source>
</evidence>
<dbReference type="EMBL" id="CAADFI010000008">
    <property type="protein sequence ID" value="VFJ90263.1"/>
    <property type="molecule type" value="Genomic_DNA"/>
</dbReference>
<dbReference type="AlphaFoldDB" id="A0A450UVR9"/>
<evidence type="ECO:0008006" key="5">
    <source>
        <dbReference type="Google" id="ProtNLM"/>
    </source>
</evidence>
<organism evidence="4">
    <name type="scientific">Candidatus Kentrum eta</name>
    <dbReference type="NCBI Taxonomy" id="2126337"/>
    <lineage>
        <taxon>Bacteria</taxon>
        <taxon>Pseudomonadati</taxon>
        <taxon>Pseudomonadota</taxon>
        <taxon>Gammaproteobacteria</taxon>
        <taxon>Candidatus Kentrum</taxon>
    </lineage>
</organism>
<evidence type="ECO:0000256" key="1">
    <source>
        <dbReference type="SAM" id="Coils"/>
    </source>
</evidence>
<gene>
    <name evidence="2" type="ORF">BECKH772A_GA0070896_1000745</name>
    <name evidence="3" type="ORF">BECKH772B_GA0070898_1000845</name>
    <name evidence="4" type="ORF">BECKH772C_GA0070978_1000745</name>
</gene>
<dbReference type="EMBL" id="CAADFJ010000007">
    <property type="protein sequence ID" value="VFJ96617.1"/>
    <property type="molecule type" value="Genomic_DNA"/>
</dbReference>
<proteinExistence type="predicted"/>
<feature type="coiled-coil region" evidence="1">
    <location>
        <begin position="69"/>
        <end position="96"/>
    </location>
</feature>
<name>A0A450UVR9_9GAMM</name>
<sequence length="277" mass="31955">MAKTDIAKVEAGGDTIAHILVGDGKKKYGRFVLAALGSIPWVGGAIAASTALHSEFEQGRMNEMYARWLDEHHEKINLLQNTIQQIVDRLEQFEGDMADEVERRLNDEQYLALARRGFRAWDRSDTNEKRDYIRRCIANAAATRICSDDVVRLFLDWINKYDEIHFAVIRALYQNRGATRAYIWDQIHGEDVREDSAEADLYKLLIFDLNTGRVLRQIRDKNTYGQFLSKRRQDRQPRKPVLESAFENTKPYELTELGSQFVHYVMNEVVPKVGDGS</sequence>